<name>R0KWJ0_NOSB1</name>
<reference evidence="2 3" key="1">
    <citation type="journal article" date="2013" name="BMC Genomics">
        <title>Comparative genomics of parasitic silkworm microsporidia reveal an association between genome expansion and host adaptation.</title>
        <authorList>
            <person name="Pan G."/>
            <person name="Xu J."/>
            <person name="Li T."/>
            <person name="Xia Q."/>
            <person name="Liu S.L."/>
            <person name="Zhang G."/>
            <person name="Li S."/>
            <person name="Li C."/>
            <person name="Liu H."/>
            <person name="Yang L."/>
            <person name="Liu T."/>
            <person name="Zhang X."/>
            <person name="Wu Z."/>
            <person name="Fan W."/>
            <person name="Dang X."/>
            <person name="Xiang H."/>
            <person name="Tao M."/>
            <person name="Li Y."/>
            <person name="Hu J."/>
            <person name="Li Z."/>
            <person name="Lin L."/>
            <person name="Luo J."/>
            <person name="Geng L."/>
            <person name="Wang L."/>
            <person name="Long M."/>
            <person name="Wan Y."/>
            <person name="He N."/>
            <person name="Zhang Z."/>
            <person name="Lu C."/>
            <person name="Keeling P.J."/>
            <person name="Wang J."/>
            <person name="Xiang Z."/>
            <person name="Zhou Z."/>
        </authorList>
    </citation>
    <scope>NUCLEOTIDE SEQUENCE [LARGE SCALE GENOMIC DNA]</scope>
    <source>
        <strain evidence="3">CQ1 / CVCC 102059</strain>
    </source>
</reference>
<dbReference type="HOGENOM" id="CLU_3125489_0_0_1"/>
<proteinExistence type="predicted"/>
<evidence type="ECO:0000256" key="1">
    <source>
        <dbReference type="SAM" id="SignalP"/>
    </source>
</evidence>
<evidence type="ECO:0000313" key="2">
    <source>
        <dbReference type="EMBL" id="EOB14587.1"/>
    </source>
</evidence>
<keyword evidence="1" id="KW-0732">Signal</keyword>
<sequence length="50" mass="6021">MMARQNFKLLLLLFLTNNEKNYCEKKYLNNNIESKNKEILNLENCTLVKK</sequence>
<protein>
    <submittedName>
        <fullName evidence="2">Uncharacterized protein</fullName>
    </submittedName>
</protein>
<evidence type="ECO:0000313" key="3">
    <source>
        <dbReference type="Proteomes" id="UP000016927"/>
    </source>
</evidence>
<dbReference type="VEuPathDB" id="MicrosporidiaDB:NBO_24g0032"/>
<organism evidence="2 3">
    <name type="scientific">Nosema bombycis (strain CQ1 / CVCC 102059)</name>
    <name type="common">Microsporidian parasite</name>
    <name type="synonym">Pebrine of silkworm</name>
    <dbReference type="NCBI Taxonomy" id="578461"/>
    <lineage>
        <taxon>Eukaryota</taxon>
        <taxon>Fungi</taxon>
        <taxon>Fungi incertae sedis</taxon>
        <taxon>Microsporidia</taxon>
        <taxon>Nosematidae</taxon>
        <taxon>Nosema</taxon>
    </lineage>
</organism>
<gene>
    <name evidence="2" type="ORF">NBO_24g0032</name>
</gene>
<feature type="chain" id="PRO_5004343512" evidence="1">
    <location>
        <begin position="24"/>
        <end position="50"/>
    </location>
</feature>
<dbReference type="AlphaFoldDB" id="R0KWJ0"/>
<accession>R0KWJ0</accession>
<keyword evidence="3" id="KW-1185">Reference proteome</keyword>
<feature type="signal peptide" evidence="1">
    <location>
        <begin position="1"/>
        <end position="23"/>
    </location>
</feature>
<dbReference type="Proteomes" id="UP000016927">
    <property type="component" value="Unassembled WGS sequence"/>
</dbReference>
<dbReference type="EMBL" id="KB908932">
    <property type="protein sequence ID" value="EOB14587.1"/>
    <property type="molecule type" value="Genomic_DNA"/>
</dbReference>